<keyword evidence="3" id="KW-1185">Reference proteome</keyword>
<comment type="caution">
    <text evidence="1">The sequence shown here is derived from an EMBL/GenBank/DDBJ whole genome shotgun (WGS) entry which is preliminary data.</text>
</comment>
<evidence type="ECO:0000313" key="4">
    <source>
        <dbReference type="Proteomes" id="UP000472839"/>
    </source>
</evidence>
<dbReference type="AlphaFoldDB" id="A0A6L4WNM4"/>
<dbReference type="RefSeq" id="WP_152192072.1">
    <property type="nucleotide sequence ID" value="NZ_WFKI01000064.1"/>
</dbReference>
<reference evidence="3 4" key="1">
    <citation type="submission" date="2019-10" db="EMBL/GenBank/DDBJ databases">
        <title>Poseidonibacter ostreae sp. nov., isolated from the gut of the Ostrea denselamellosa.</title>
        <authorList>
            <person name="Choi A."/>
        </authorList>
    </citation>
    <scope>NUCLEOTIDE SEQUENCE [LARGE SCALE GENOMIC DNA]</scope>
    <source>
        <strain evidence="1 4">SJOD-M-33</strain>
        <strain evidence="2 3">SJOD-M-5</strain>
    </source>
</reference>
<gene>
    <name evidence="2" type="ORF">GBG18_14025</name>
    <name evidence="1" type="ORF">GBG19_15130</name>
</gene>
<proteinExistence type="predicted"/>
<dbReference type="EMBL" id="WFKK01000070">
    <property type="protein sequence ID" value="KAB7884918.1"/>
    <property type="molecule type" value="Genomic_DNA"/>
</dbReference>
<sequence length="126" mass="14674">MNNIESIDNLNNHILENMINNNKDENKIKFFMKINSQDFNEQFIVVKEIINKFKVKQGDEISIYGLCKRDVKVFRNNNSLILLANNGKSIVSFDEFYSSISENYMKNILSYSSVQNKDDVLIVKVP</sequence>
<name>A0A6L4WNM4_9BACT</name>
<dbReference type="EMBL" id="WFKJ01000063">
    <property type="protein sequence ID" value="KAB7887400.1"/>
    <property type="molecule type" value="Genomic_DNA"/>
</dbReference>
<evidence type="ECO:0000313" key="2">
    <source>
        <dbReference type="EMBL" id="KAB7887400.1"/>
    </source>
</evidence>
<organism evidence="1 4">
    <name type="scientific">Poseidonibacter ostreae</name>
    <dbReference type="NCBI Taxonomy" id="2654171"/>
    <lineage>
        <taxon>Bacteria</taxon>
        <taxon>Pseudomonadati</taxon>
        <taxon>Campylobacterota</taxon>
        <taxon>Epsilonproteobacteria</taxon>
        <taxon>Campylobacterales</taxon>
        <taxon>Arcobacteraceae</taxon>
        <taxon>Poseidonibacter</taxon>
    </lineage>
</organism>
<accession>A0A6L4WNM4</accession>
<evidence type="ECO:0000313" key="1">
    <source>
        <dbReference type="EMBL" id="KAB7884918.1"/>
    </source>
</evidence>
<evidence type="ECO:0000313" key="3">
    <source>
        <dbReference type="Proteomes" id="UP000461010"/>
    </source>
</evidence>
<dbReference type="Proteomes" id="UP000461010">
    <property type="component" value="Unassembled WGS sequence"/>
</dbReference>
<protein>
    <submittedName>
        <fullName evidence="1">Uncharacterized protein</fullName>
    </submittedName>
</protein>
<dbReference type="Proteomes" id="UP000472839">
    <property type="component" value="Unassembled WGS sequence"/>
</dbReference>